<evidence type="ECO:0008006" key="3">
    <source>
        <dbReference type="Google" id="ProtNLM"/>
    </source>
</evidence>
<gene>
    <name evidence="1" type="ORF">JOF56_004660</name>
</gene>
<evidence type="ECO:0000313" key="2">
    <source>
        <dbReference type="Proteomes" id="UP001519332"/>
    </source>
</evidence>
<reference evidence="1 2" key="1">
    <citation type="submission" date="2021-03" db="EMBL/GenBank/DDBJ databases">
        <title>Sequencing the genomes of 1000 actinobacteria strains.</title>
        <authorList>
            <person name="Klenk H.-P."/>
        </authorList>
    </citation>
    <scope>NUCLEOTIDE SEQUENCE [LARGE SCALE GENOMIC DNA]</scope>
    <source>
        <strain evidence="1 2">DSM 46670</strain>
    </source>
</reference>
<accession>A0ABS4TJS2</accession>
<organism evidence="1 2">
    <name type="scientific">Kibdelosporangium banguiense</name>
    <dbReference type="NCBI Taxonomy" id="1365924"/>
    <lineage>
        <taxon>Bacteria</taxon>
        <taxon>Bacillati</taxon>
        <taxon>Actinomycetota</taxon>
        <taxon>Actinomycetes</taxon>
        <taxon>Pseudonocardiales</taxon>
        <taxon>Pseudonocardiaceae</taxon>
        <taxon>Kibdelosporangium</taxon>
    </lineage>
</organism>
<dbReference type="RefSeq" id="WP_209641508.1">
    <property type="nucleotide sequence ID" value="NZ_JAGINW010000001.1"/>
</dbReference>
<dbReference type="EMBL" id="JAGINW010000001">
    <property type="protein sequence ID" value="MBP2324275.1"/>
    <property type="molecule type" value="Genomic_DNA"/>
</dbReference>
<keyword evidence="2" id="KW-1185">Reference proteome</keyword>
<proteinExistence type="predicted"/>
<evidence type="ECO:0000313" key="1">
    <source>
        <dbReference type="EMBL" id="MBP2324275.1"/>
    </source>
</evidence>
<name>A0ABS4TJS2_9PSEU</name>
<dbReference type="Proteomes" id="UP001519332">
    <property type="component" value="Unassembled WGS sequence"/>
</dbReference>
<protein>
    <recommendedName>
        <fullName evidence="3">DUF1540 domain-containing protein</fullName>
    </recommendedName>
</protein>
<sequence length="64" mass="6788">MVTDCLLCSRGIEHCHGSLVVHSDGTAECTDITCEDLHVDMHELVLECVQLTGGCVCVDALVAS</sequence>
<comment type="caution">
    <text evidence="1">The sequence shown here is derived from an EMBL/GenBank/DDBJ whole genome shotgun (WGS) entry which is preliminary data.</text>
</comment>